<comment type="caution">
    <text evidence="1">The sequence shown here is derived from an EMBL/GenBank/DDBJ whole genome shotgun (WGS) entry which is preliminary data.</text>
</comment>
<gene>
    <name evidence="1" type="ORF">Ocin01_01876</name>
</gene>
<proteinExistence type="predicted"/>
<sequence length="110" mass="13036">MYCTEYSSNFVWHENAYNVPKLHIRRKLKQEVGGPLTITQLSWISSADEHQKFRRDQKQFQITPENSKWSKRGNALRYFDLDTDARGLKSHFLPAIIETWKSCKQCRTSN</sequence>
<reference evidence="1 2" key="1">
    <citation type="journal article" date="2016" name="Genome Biol. Evol.">
        <title>Gene Family Evolution Reflects Adaptation to Soil Environmental Stressors in the Genome of the Collembolan Orchesella cincta.</title>
        <authorList>
            <person name="Faddeeva-Vakhrusheva A."/>
            <person name="Derks M.F."/>
            <person name="Anvar S.Y."/>
            <person name="Agamennone V."/>
            <person name="Suring W."/>
            <person name="Smit S."/>
            <person name="van Straalen N.M."/>
            <person name="Roelofs D."/>
        </authorList>
    </citation>
    <scope>NUCLEOTIDE SEQUENCE [LARGE SCALE GENOMIC DNA]</scope>
    <source>
        <tissue evidence="1">Mixed pool</tissue>
    </source>
</reference>
<organism evidence="1 2">
    <name type="scientific">Orchesella cincta</name>
    <name type="common">Springtail</name>
    <name type="synonym">Podura cincta</name>
    <dbReference type="NCBI Taxonomy" id="48709"/>
    <lineage>
        <taxon>Eukaryota</taxon>
        <taxon>Metazoa</taxon>
        <taxon>Ecdysozoa</taxon>
        <taxon>Arthropoda</taxon>
        <taxon>Hexapoda</taxon>
        <taxon>Collembola</taxon>
        <taxon>Entomobryomorpha</taxon>
        <taxon>Entomobryoidea</taxon>
        <taxon>Orchesellidae</taxon>
        <taxon>Orchesellinae</taxon>
        <taxon>Orchesella</taxon>
    </lineage>
</organism>
<dbReference type="EMBL" id="LJIJ01000036">
    <property type="protein sequence ID" value="ODN04813.1"/>
    <property type="molecule type" value="Genomic_DNA"/>
</dbReference>
<evidence type="ECO:0000313" key="2">
    <source>
        <dbReference type="Proteomes" id="UP000094527"/>
    </source>
</evidence>
<evidence type="ECO:0000313" key="1">
    <source>
        <dbReference type="EMBL" id="ODN04813.1"/>
    </source>
</evidence>
<name>A0A1D2NHR5_ORCCI</name>
<dbReference type="AlphaFoldDB" id="A0A1D2NHR5"/>
<keyword evidence="2" id="KW-1185">Reference proteome</keyword>
<protein>
    <submittedName>
        <fullName evidence="1">Uncharacterized protein</fullName>
    </submittedName>
</protein>
<dbReference type="Proteomes" id="UP000094527">
    <property type="component" value="Unassembled WGS sequence"/>
</dbReference>
<accession>A0A1D2NHR5</accession>